<dbReference type="PANTHER" id="PTHR34002">
    <property type="entry name" value="BLR1656 PROTEIN"/>
    <property type="match status" value="1"/>
</dbReference>
<feature type="compositionally biased region" description="Gly residues" evidence="3">
    <location>
        <begin position="46"/>
        <end position="59"/>
    </location>
</feature>
<reference evidence="5 6" key="1">
    <citation type="journal article" date="2024" name="Commun. Biol.">
        <title>Comparative genomic analysis of thermophilic fungi reveals convergent evolutionary adaptations and gene losses.</title>
        <authorList>
            <person name="Steindorff A.S."/>
            <person name="Aguilar-Pontes M.V."/>
            <person name="Robinson A.J."/>
            <person name="Andreopoulos B."/>
            <person name="LaButti K."/>
            <person name="Kuo A."/>
            <person name="Mondo S."/>
            <person name="Riley R."/>
            <person name="Otillar R."/>
            <person name="Haridas S."/>
            <person name="Lipzen A."/>
            <person name="Grimwood J."/>
            <person name="Schmutz J."/>
            <person name="Clum A."/>
            <person name="Reid I.D."/>
            <person name="Moisan M.C."/>
            <person name="Butler G."/>
            <person name="Nguyen T.T.M."/>
            <person name="Dewar K."/>
            <person name="Conant G."/>
            <person name="Drula E."/>
            <person name="Henrissat B."/>
            <person name="Hansel C."/>
            <person name="Singer S."/>
            <person name="Hutchinson M.I."/>
            <person name="de Vries R.P."/>
            <person name="Natvig D.O."/>
            <person name="Powell A.J."/>
            <person name="Tsang A."/>
            <person name="Grigoriev I.V."/>
        </authorList>
    </citation>
    <scope>NUCLEOTIDE SEQUENCE [LARGE SCALE GENOMIC DNA]</scope>
    <source>
        <strain evidence="5 6">CBS 494.80</strain>
    </source>
</reference>
<feature type="transmembrane region" description="Helical" evidence="4">
    <location>
        <begin position="7"/>
        <end position="28"/>
    </location>
</feature>
<organism evidence="5 6">
    <name type="scientific">Oculimacula yallundae</name>
    <dbReference type="NCBI Taxonomy" id="86028"/>
    <lineage>
        <taxon>Eukaryota</taxon>
        <taxon>Fungi</taxon>
        <taxon>Dikarya</taxon>
        <taxon>Ascomycota</taxon>
        <taxon>Pezizomycotina</taxon>
        <taxon>Leotiomycetes</taxon>
        <taxon>Helotiales</taxon>
        <taxon>Ploettnerulaceae</taxon>
        <taxon>Oculimacula</taxon>
    </lineage>
</organism>
<dbReference type="EMBL" id="JAZHXI010000001">
    <property type="protein sequence ID" value="KAL2075109.1"/>
    <property type="molecule type" value="Genomic_DNA"/>
</dbReference>
<dbReference type="Proteomes" id="UP001595075">
    <property type="component" value="Unassembled WGS sequence"/>
</dbReference>
<keyword evidence="4" id="KW-1133">Transmembrane helix</keyword>
<keyword evidence="2" id="KW-0119">Carbohydrate metabolism</keyword>
<dbReference type="Gene3D" id="2.60.120.180">
    <property type="match status" value="1"/>
</dbReference>
<name>A0ABR4D192_9HELO</name>
<dbReference type="Pfam" id="PF01670">
    <property type="entry name" value="Glyco_hydro_12"/>
    <property type="match status" value="1"/>
</dbReference>
<keyword evidence="2" id="KW-0624">Polysaccharide degradation</keyword>
<evidence type="ECO:0000313" key="5">
    <source>
        <dbReference type="EMBL" id="KAL2075109.1"/>
    </source>
</evidence>
<comment type="caution">
    <text evidence="5">The sequence shown here is derived from an EMBL/GenBank/DDBJ whole genome shotgun (WGS) entry which is preliminary data.</text>
</comment>
<dbReference type="InterPro" id="IPR013319">
    <property type="entry name" value="GH11/12"/>
</dbReference>
<keyword evidence="4" id="KW-0812">Transmembrane</keyword>
<keyword evidence="4" id="KW-0472">Membrane</keyword>
<dbReference type="PANTHER" id="PTHR34002:SF9">
    <property type="entry name" value="XYLOGLUCAN-SPECIFIC ENDO-BETA-1,4-GLUCANASE A"/>
    <property type="match status" value="1"/>
</dbReference>
<dbReference type="InterPro" id="IPR013320">
    <property type="entry name" value="ConA-like_dom_sf"/>
</dbReference>
<gene>
    <name evidence="5" type="ORF">VTL71DRAFT_51</name>
</gene>
<comment type="similarity">
    <text evidence="1 2">Belongs to the glycosyl hydrolase 12 (cellulase H) family.</text>
</comment>
<evidence type="ECO:0000256" key="3">
    <source>
        <dbReference type="SAM" id="MobiDB-lite"/>
    </source>
</evidence>
<dbReference type="SUPFAM" id="SSF49899">
    <property type="entry name" value="Concanavalin A-like lectins/glucanases"/>
    <property type="match status" value="1"/>
</dbReference>
<keyword evidence="2" id="KW-0326">Glycosidase</keyword>
<evidence type="ECO:0000256" key="1">
    <source>
        <dbReference type="ARBA" id="ARBA00005519"/>
    </source>
</evidence>
<feature type="region of interest" description="Disordered" evidence="3">
    <location>
        <begin position="38"/>
        <end position="62"/>
    </location>
</feature>
<evidence type="ECO:0000256" key="4">
    <source>
        <dbReference type="SAM" id="Phobius"/>
    </source>
</evidence>
<keyword evidence="2" id="KW-0378">Hydrolase</keyword>
<accession>A0ABR4D192</accession>
<protein>
    <submittedName>
        <fullName evidence="5">Uncharacterized protein</fullName>
    </submittedName>
</protein>
<proteinExistence type="inferred from homology"/>
<evidence type="ECO:0000256" key="2">
    <source>
        <dbReference type="RuleBase" id="RU361163"/>
    </source>
</evidence>
<dbReference type="InterPro" id="IPR002594">
    <property type="entry name" value="GH12"/>
</dbReference>
<keyword evidence="6" id="KW-1185">Reference proteome</keyword>
<evidence type="ECO:0000313" key="6">
    <source>
        <dbReference type="Proteomes" id="UP001595075"/>
    </source>
</evidence>
<sequence length="329" mass="34676">MGVNFRWLINASLLALPVGVTVGVLIGVDSHRHATGQAPIFTQPVGGPGTDGSVGGGNGNKNDNRVKIDLRCGLQDATTPPSAGVKYQMNPNQWGFTADTRGAMCMNVTSFNNGTYSSPSAAPPFTVTWAYAPGPATAPVHAFPNVQVITDLPMPLSNAKSINIGTRWTYGVGNTPVEKTDEAAMTANAANTNVAIDMFLDPNSKTAENSSLAAFEVMVWLGRFGTAAEVIGEKNGIIATESINGTTFNLYTGQNSLKQNVLTWLAFGGIQETFYGDIRALIDKLDTVPQAKFTSSSLYLGHLGMGSEAFSATNNVTLSMPYLSVDIGN</sequence>